<comment type="caution">
    <text evidence="1">The sequence shown here is derived from an EMBL/GenBank/DDBJ whole genome shotgun (WGS) entry which is preliminary data.</text>
</comment>
<dbReference type="EMBL" id="JAAMOZ010000003">
    <property type="protein sequence ID" value="NIH58518.1"/>
    <property type="molecule type" value="Genomic_DNA"/>
</dbReference>
<evidence type="ECO:0000313" key="1">
    <source>
        <dbReference type="EMBL" id="NIH58051.1"/>
    </source>
</evidence>
<organism evidence="1 3">
    <name type="scientific">Brooklawnia cerclae</name>
    <dbReference type="NCBI Taxonomy" id="349934"/>
    <lineage>
        <taxon>Bacteria</taxon>
        <taxon>Bacillati</taxon>
        <taxon>Actinomycetota</taxon>
        <taxon>Actinomycetes</taxon>
        <taxon>Propionibacteriales</taxon>
        <taxon>Propionibacteriaceae</taxon>
        <taxon>Brooklawnia</taxon>
    </lineage>
</organism>
<evidence type="ECO:0000313" key="3">
    <source>
        <dbReference type="Proteomes" id="UP000749311"/>
    </source>
</evidence>
<name>A0ABX0SJB0_9ACTN</name>
<proteinExistence type="predicted"/>
<gene>
    <name evidence="1" type="ORF">FB473_002696</name>
    <name evidence="2" type="ORF">FB473_003213</name>
</gene>
<evidence type="ECO:0000313" key="2">
    <source>
        <dbReference type="EMBL" id="NIH58518.1"/>
    </source>
</evidence>
<dbReference type="EMBL" id="JAAMOZ010000001">
    <property type="protein sequence ID" value="NIH58051.1"/>
    <property type="molecule type" value="Genomic_DNA"/>
</dbReference>
<keyword evidence="3" id="KW-1185">Reference proteome</keyword>
<dbReference type="Proteomes" id="UP000749311">
    <property type="component" value="Unassembled WGS sequence"/>
</dbReference>
<reference evidence="1 3" key="1">
    <citation type="submission" date="2020-02" db="EMBL/GenBank/DDBJ databases">
        <title>Sequencing the genomes of 1000 actinobacteria strains.</title>
        <authorList>
            <person name="Klenk H.-P."/>
        </authorList>
    </citation>
    <scope>NUCLEOTIDE SEQUENCE [LARGE SCALE GENOMIC DNA]</scope>
    <source>
        <strain evidence="1 3">DSM 19609</strain>
    </source>
</reference>
<accession>A0ABX0SJB0</accession>
<protein>
    <submittedName>
        <fullName evidence="1">Uncharacterized protein</fullName>
    </submittedName>
</protein>
<sequence length="30" mass="3074">MSAADRLAEIEARVAAGVQDDTDIAALEGD</sequence>